<proteinExistence type="predicted"/>
<keyword evidence="2" id="KW-0378">Hydrolase</keyword>
<gene>
    <name evidence="2" type="ORF">B0H63DRAFT_527835</name>
</gene>
<evidence type="ECO:0000259" key="1">
    <source>
        <dbReference type="Pfam" id="PF00975"/>
    </source>
</evidence>
<dbReference type="Pfam" id="PF00975">
    <property type="entry name" value="Thioesterase"/>
    <property type="match status" value="1"/>
</dbReference>
<evidence type="ECO:0000313" key="3">
    <source>
        <dbReference type="Proteomes" id="UP001285441"/>
    </source>
</evidence>
<dbReference type="EMBL" id="JAULSW010000009">
    <property type="protein sequence ID" value="KAK3370084.1"/>
    <property type="molecule type" value="Genomic_DNA"/>
</dbReference>
<evidence type="ECO:0000313" key="2">
    <source>
        <dbReference type="EMBL" id="KAK3370084.1"/>
    </source>
</evidence>
<accession>A0AAE0K549</accession>
<protein>
    <submittedName>
        <fullName evidence="2">Alpha/Beta hydrolase protein</fullName>
    </submittedName>
</protein>
<sequence>MLDTNPTLIQEAAGGPSRTGTTPLVLIHDGGGTIFSYHCLGELHRPLYGIANPHFRSGEPWEGGIPEMARHYVKLIKSVIPRGSKLIIGGWSLGGLLSLEISRALLDESDGAAASFDLLGIVMIDSVCPLALPKDKEGGRILVQHVVEWSPYTRQETRDAVMRSFAEARVMVGSWKMPTWRDSNLNTAHDTTSAAVSPILPRPPPVILLRAKEAVPVVEEGVSRVDVHRHDRLLGWDLYHPNLITQVIDISGHHFNLFSKEDNLIEVTEQIKHACRTVEAIAQHRGP</sequence>
<dbReference type="AlphaFoldDB" id="A0AAE0K549"/>
<keyword evidence="3" id="KW-1185">Reference proteome</keyword>
<feature type="domain" description="Thioesterase" evidence="1">
    <location>
        <begin position="23"/>
        <end position="112"/>
    </location>
</feature>
<dbReference type="InterPro" id="IPR001031">
    <property type="entry name" value="Thioesterase"/>
</dbReference>
<dbReference type="GO" id="GO:0016787">
    <property type="term" value="F:hydrolase activity"/>
    <property type="evidence" value="ECO:0007669"/>
    <property type="project" value="UniProtKB-KW"/>
</dbReference>
<dbReference type="Gene3D" id="3.40.50.1820">
    <property type="entry name" value="alpha/beta hydrolase"/>
    <property type="match status" value="1"/>
</dbReference>
<comment type="caution">
    <text evidence="2">The sequence shown here is derived from an EMBL/GenBank/DDBJ whole genome shotgun (WGS) entry which is preliminary data.</text>
</comment>
<name>A0AAE0K549_9PEZI</name>
<dbReference type="InterPro" id="IPR029058">
    <property type="entry name" value="AB_hydrolase_fold"/>
</dbReference>
<reference evidence="2" key="2">
    <citation type="submission" date="2023-06" db="EMBL/GenBank/DDBJ databases">
        <authorList>
            <consortium name="Lawrence Berkeley National Laboratory"/>
            <person name="Haridas S."/>
            <person name="Hensen N."/>
            <person name="Bonometti L."/>
            <person name="Westerberg I."/>
            <person name="Brannstrom I.O."/>
            <person name="Guillou S."/>
            <person name="Cros-Aarteil S."/>
            <person name="Calhoun S."/>
            <person name="Kuo A."/>
            <person name="Mondo S."/>
            <person name="Pangilinan J."/>
            <person name="Riley R."/>
            <person name="LaButti K."/>
            <person name="Andreopoulos B."/>
            <person name="Lipzen A."/>
            <person name="Chen C."/>
            <person name="Yanf M."/>
            <person name="Daum C."/>
            <person name="Ng V."/>
            <person name="Clum A."/>
            <person name="Steindorff A."/>
            <person name="Ohm R."/>
            <person name="Martin F."/>
            <person name="Silar P."/>
            <person name="Natvig D."/>
            <person name="Lalanne C."/>
            <person name="Gautier V."/>
            <person name="Ament-velasquez S.L."/>
            <person name="Kruys A."/>
            <person name="Hutchinson M.I."/>
            <person name="Powell A.J."/>
            <person name="Barry K."/>
            <person name="Miller A.N."/>
            <person name="Grigoriev I.V."/>
            <person name="Debuchy R."/>
            <person name="Gladieux P."/>
            <person name="Thoren M.H."/>
            <person name="Johannesson H."/>
        </authorList>
    </citation>
    <scope>NUCLEOTIDE SEQUENCE</scope>
    <source>
        <strain evidence="2">CBS 232.78</strain>
    </source>
</reference>
<organism evidence="2 3">
    <name type="scientific">Podospora didyma</name>
    <dbReference type="NCBI Taxonomy" id="330526"/>
    <lineage>
        <taxon>Eukaryota</taxon>
        <taxon>Fungi</taxon>
        <taxon>Dikarya</taxon>
        <taxon>Ascomycota</taxon>
        <taxon>Pezizomycotina</taxon>
        <taxon>Sordariomycetes</taxon>
        <taxon>Sordariomycetidae</taxon>
        <taxon>Sordariales</taxon>
        <taxon>Podosporaceae</taxon>
        <taxon>Podospora</taxon>
    </lineage>
</organism>
<reference evidence="2" key="1">
    <citation type="journal article" date="2023" name="Mol. Phylogenet. Evol.">
        <title>Genome-scale phylogeny and comparative genomics of the fungal order Sordariales.</title>
        <authorList>
            <person name="Hensen N."/>
            <person name="Bonometti L."/>
            <person name="Westerberg I."/>
            <person name="Brannstrom I.O."/>
            <person name="Guillou S."/>
            <person name="Cros-Aarteil S."/>
            <person name="Calhoun S."/>
            <person name="Haridas S."/>
            <person name="Kuo A."/>
            <person name="Mondo S."/>
            <person name="Pangilinan J."/>
            <person name="Riley R."/>
            <person name="LaButti K."/>
            <person name="Andreopoulos B."/>
            <person name="Lipzen A."/>
            <person name="Chen C."/>
            <person name="Yan M."/>
            <person name="Daum C."/>
            <person name="Ng V."/>
            <person name="Clum A."/>
            <person name="Steindorff A."/>
            <person name="Ohm R.A."/>
            <person name="Martin F."/>
            <person name="Silar P."/>
            <person name="Natvig D.O."/>
            <person name="Lalanne C."/>
            <person name="Gautier V."/>
            <person name="Ament-Velasquez S.L."/>
            <person name="Kruys A."/>
            <person name="Hutchinson M.I."/>
            <person name="Powell A.J."/>
            <person name="Barry K."/>
            <person name="Miller A.N."/>
            <person name="Grigoriev I.V."/>
            <person name="Debuchy R."/>
            <person name="Gladieux P."/>
            <person name="Hiltunen Thoren M."/>
            <person name="Johannesson H."/>
        </authorList>
    </citation>
    <scope>NUCLEOTIDE SEQUENCE</scope>
    <source>
        <strain evidence="2">CBS 232.78</strain>
    </source>
</reference>
<dbReference type="SUPFAM" id="SSF53474">
    <property type="entry name" value="alpha/beta-Hydrolases"/>
    <property type="match status" value="1"/>
</dbReference>
<dbReference type="Proteomes" id="UP001285441">
    <property type="component" value="Unassembled WGS sequence"/>
</dbReference>